<evidence type="ECO:0000313" key="1">
    <source>
        <dbReference type="EMBL" id="KAK7273723.1"/>
    </source>
</evidence>
<proteinExistence type="predicted"/>
<name>A0AAN9FKS3_CROPI</name>
<reference evidence="1 2" key="1">
    <citation type="submission" date="2024-01" db="EMBL/GenBank/DDBJ databases">
        <title>The genomes of 5 underutilized Papilionoideae crops provide insights into root nodulation and disease resistanc.</title>
        <authorList>
            <person name="Yuan L."/>
        </authorList>
    </citation>
    <scope>NUCLEOTIDE SEQUENCE [LARGE SCALE GENOMIC DNA]</scope>
    <source>
        <strain evidence="1">ZHUSHIDOU_FW_LH</strain>
        <tissue evidence="1">Leaf</tissue>
    </source>
</reference>
<comment type="caution">
    <text evidence="1">The sequence shown here is derived from an EMBL/GenBank/DDBJ whole genome shotgun (WGS) entry which is preliminary data.</text>
</comment>
<dbReference type="EMBL" id="JAYWIO010000003">
    <property type="protein sequence ID" value="KAK7273723.1"/>
    <property type="molecule type" value="Genomic_DNA"/>
</dbReference>
<dbReference type="AlphaFoldDB" id="A0AAN9FKS3"/>
<evidence type="ECO:0000313" key="2">
    <source>
        <dbReference type="Proteomes" id="UP001372338"/>
    </source>
</evidence>
<keyword evidence="2" id="KW-1185">Reference proteome</keyword>
<dbReference type="Proteomes" id="UP001372338">
    <property type="component" value="Unassembled WGS sequence"/>
</dbReference>
<sequence>MITGQIVRSRTSWNLLRAEPIYSKHGIIEVVEIDYTSFSVKFNSMVIGFETCTIGRFAKGEFLAREDAALFMLRRLLAWTNREIVDFNHFNIKDLQVENVVLGAQNVELIVENEKLKNELKMLRRKYNLR</sequence>
<gene>
    <name evidence="1" type="ORF">RIF29_14783</name>
</gene>
<accession>A0AAN9FKS3</accession>
<organism evidence="1 2">
    <name type="scientific">Crotalaria pallida</name>
    <name type="common">Smooth rattlebox</name>
    <name type="synonym">Crotalaria striata</name>
    <dbReference type="NCBI Taxonomy" id="3830"/>
    <lineage>
        <taxon>Eukaryota</taxon>
        <taxon>Viridiplantae</taxon>
        <taxon>Streptophyta</taxon>
        <taxon>Embryophyta</taxon>
        <taxon>Tracheophyta</taxon>
        <taxon>Spermatophyta</taxon>
        <taxon>Magnoliopsida</taxon>
        <taxon>eudicotyledons</taxon>
        <taxon>Gunneridae</taxon>
        <taxon>Pentapetalae</taxon>
        <taxon>rosids</taxon>
        <taxon>fabids</taxon>
        <taxon>Fabales</taxon>
        <taxon>Fabaceae</taxon>
        <taxon>Papilionoideae</taxon>
        <taxon>50 kb inversion clade</taxon>
        <taxon>genistoids sensu lato</taxon>
        <taxon>core genistoids</taxon>
        <taxon>Crotalarieae</taxon>
        <taxon>Crotalaria</taxon>
    </lineage>
</organism>
<protein>
    <submittedName>
        <fullName evidence="1">Uncharacterized protein</fullName>
    </submittedName>
</protein>